<evidence type="ECO:0000259" key="4">
    <source>
        <dbReference type="Pfam" id="PF19335"/>
    </source>
</evidence>
<evidence type="ECO:0000259" key="7">
    <source>
        <dbReference type="Pfam" id="PF25954"/>
    </source>
</evidence>
<dbReference type="GO" id="GO:0016020">
    <property type="term" value="C:membrane"/>
    <property type="evidence" value="ECO:0007669"/>
    <property type="project" value="InterPro"/>
</dbReference>
<feature type="signal peptide" evidence="3">
    <location>
        <begin position="1"/>
        <end position="18"/>
    </location>
</feature>
<dbReference type="AlphaFoldDB" id="M2SDD6"/>
<evidence type="ECO:0000256" key="2">
    <source>
        <dbReference type="ARBA" id="ARBA00022448"/>
    </source>
</evidence>
<reference evidence="9 10" key="1">
    <citation type="journal article" date="2013" name="Genome Announc.">
        <title>Draft Genome Sequence of Strain JLT2015T, Belonging to the Family Sphingomonadaceae of the Alphaproteobacteria.</title>
        <authorList>
            <person name="Tang K."/>
            <person name="Liu K."/>
            <person name="Li S."/>
            <person name="Jiao N."/>
        </authorList>
    </citation>
    <scope>NUCLEOTIDE SEQUENCE [LARGE SCALE GENOMIC DNA]</scope>
    <source>
        <strain evidence="9 10">JLT2015</strain>
    </source>
</reference>
<dbReference type="NCBIfam" id="TIGR01730">
    <property type="entry name" value="RND_mfp"/>
    <property type="match status" value="1"/>
</dbReference>
<evidence type="ECO:0000313" key="9">
    <source>
        <dbReference type="EMBL" id="EMD83350.1"/>
    </source>
</evidence>
<evidence type="ECO:0000259" key="8">
    <source>
        <dbReference type="Pfam" id="PF25975"/>
    </source>
</evidence>
<dbReference type="Pfam" id="PF25954">
    <property type="entry name" value="Beta-barrel_RND_2"/>
    <property type="match status" value="1"/>
</dbReference>
<dbReference type="Pfam" id="PF19335">
    <property type="entry name" value="HMBD"/>
    <property type="match status" value="1"/>
</dbReference>
<dbReference type="InterPro" id="IPR058792">
    <property type="entry name" value="Beta-barrel_RND_2"/>
</dbReference>
<dbReference type="InterPro" id="IPR021647">
    <property type="entry name" value="CusF_Ec"/>
</dbReference>
<feature type="chain" id="PRO_5004024906" evidence="3">
    <location>
        <begin position="19"/>
        <end position="498"/>
    </location>
</feature>
<dbReference type="PATRIC" id="fig|1234595.3.peg.1254"/>
<dbReference type="InterPro" id="IPR045800">
    <property type="entry name" value="HMBD"/>
</dbReference>
<dbReference type="Gene3D" id="2.40.50.320">
    <property type="entry name" value="Copper binding periplasmic protein CusF"/>
    <property type="match status" value="1"/>
</dbReference>
<evidence type="ECO:0000313" key="10">
    <source>
        <dbReference type="Proteomes" id="UP000011717"/>
    </source>
</evidence>
<comment type="similarity">
    <text evidence="1">Belongs to the membrane fusion protein (MFP) (TC 8.A.1) family.</text>
</comment>
<dbReference type="OrthoDB" id="9806939at2"/>
<dbReference type="Pfam" id="PF11604">
    <property type="entry name" value="CusF_Ec"/>
    <property type="match status" value="1"/>
</dbReference>
<evidence type="ECO:0000256" key="3">
    <source>
        <dbReference type="SAM" id="SignalP"/>
    </source>
</evidence>
<dbReference type="GO" id="GO:0022857">
    <property type="term" value="F:transmembrane transporter activity"/>
    <property type="evidence" value="ECO:0007669"/>
    <property type="project" value="InterPro"/>
</dbReference>
<evidence type="ECO:0000256" key="1">
    <source>
        <dbReference type="ARBA" id="ARBA00009477"/>
    </source>
</evidence>
<dbReference type="Gene3D" id="2.40.30.170">
    <property type="match status" value="1"/>
</dbReference>
<dbReference type="PANTHER" id="PTHR30097">
    <property type="entry name" value="CATION EFFLUX SYSTEM PROTEIN CUSB"/>
    <property type="match status" value="1"/>
</dbReference>
<organism evidence="9 10">
    <name type="scientific">Pacificimonas flava</name>
    <dbReference type="NCBI Taxonomy" id="1234595"/>
    <lineage>
        <taxon>Bacteria</taxon>
        <taxon>Pseudomonadati</taxon>
        <taxon>Pseudomonadota</taxon>
        <taxon>Alphaproteobacteria</taxon>
        <taxon>Sphingomonadales</taxon>
        <taxon>Sphingosinicellaceae</taxon>
        <taxon>Pacificimonas</taxon>
    </lineage>
</organism>
<gene>
    <name evidence="9" type="ORF">C725_1251</name>
</gene>
<accession>M2SDD6</accession>
<proteinExistence type="inferred from homology"/>
<dbReference type="InterPro" id="IPR058791">
    <property type="entry name" value="3HB_CusB"/>
</dbReference>
<dbReference type="FunFam" id="2.40.30.170:FF:000010">
    <property type="entry name" value="Efflux RND transporter periplasmic adaptor subunit"/>
    <property type="match status" value="1"/>
</dbReference>
<evidence type="ECO:0000259" key="5">
    <source>
        <dbReference type="Pfam" id="PF25869"/>
    </source>
</evidence>
<dbReference type="Pfam" id="PF25869">
    <property type="entry name" value="3HB_CusB"/>
    <property type="match status" value="1"/>
</dbReference>
<sequence>MTKRHGILLAAGAAFALAAGGAGFLLGAAFDSEDASDMAAEAAAPGGADDGREVLYWYDPMVPGQRFDKPGKSPFMDMQLVPKYADEAAGGVRVSPAMVQSLGIRTGQAERTDFAAEVEAVGRIEIDERRIAEVQTLTPGYVEGLSVRAAGEPVRRGQNLATIYAPELLEAQAEYAALMQMSAEVAPASLKGAARSRLRLLGLPDRAIGALAKGGTPQRTYAVFAPVSGVVTEIGALPGARVSAGQSIMTVADLSQVWAIADVPEAALGQIKTGLPVELTFPAYPGESRTGQVDYIYPTLDAQARTARVRVTLSNPGLKLKAGMFANMTIGGTGGSALTVPSEAVIRTGERDIVIVEKDGAFRPVLVEVGREAGERTEILAGLEEGQEIVLSGQFLIDSEAQLSGLVARLESAPAPDETAVFQTSGKVTALDPGDRQITISHGPVPELRWPAMTMAFGVRDDVQLRGLQRGGKVRFTFAEGPEDGTYVIQAIEEGDGS</sequence>
<evidence type="ECO:0000259" key="6">
    <source>
        <dbReference type="Pfam" id="PF25919"/>
    </source>
</evidence>
<protein>
    <submittedName>
        <fullName evidence="9">Cobalt/zinc/cadmium efflux RND transporter, membrane fusion protein, CzcB family</fullName>
    </submittedName>
</protein>
<dbReference type="EMBL" id="AMRV01000003">
    <property type="protein sequence ID" value="EMD83350.1"/>
    <property type="molecule type" value="Genomic_DNA"/>
</dbReference>
<dbReference type="Gene3D" id="2.40.420.20">
    <property type="match status" value="1"/>
</dbReference>
<dbReference type="InterPro" id="IPR058790">
    <property type="entry name" value="BSH_CusB"/>
</dbReference>
<dbReference type="SUPFAM" id="SSF111369">
    <property type="entry name" value="HlyD-like secretion proteins"/>
    <property type="match status" value="1"/>
</dbReference>
<dbReference type="Gene3D" id="6.10.140.730">
    <property type="match status" value="1"/>
</dbReference>
<dbReference type="Pfam" id="PF25919">
    <property type="entry name" value="BSH_CusB"/>
    <property type="match status" value="1"/>
</dbReference>
<dbReference type="GO" id="GO:0046914">
    <property type="term" value="F:transition metal ion binding"/>
    <property type="evidence" value="ECO:0007669"/>
    <property type="project" value="TreeGrafter"/>
</dbReference>
<dbReference type="GO" id="GO:0030288">
    <property type="term" value="C:outer membrane-bounded periplasmic space"/>
    <property type="evidence" value="ECO:0007669"/>
    <property type="project" value="TreeGrafter"/>
</dbReference>
<dbReference type="InterPro" id="IPR006143">
    <property type="entry name" value="RND_pump_MFP"/>
</dbReference>
<feature type="domain" description="CusB-like beta-barrel" evidence="7">
    <location>
        <begin position="256"/>
        <end position="332"/>
    </location>
</feature>
<dbReference type="GO" id="GO:0015679">
    <property type="term" value="P:plasma membrane copper ion transport"/>
    <property type="evidence" value="ECO:0007669"/>
    <property type="project" value="TreeGrafter"/>
</dbReference>
<feature type="domain" description="CusB-like barrel-sandwich hybrid" evidence="6">
    <location>
        <begin position="132"/>
        <end position="252"/>
    </location>
</feature>
<dbReference type="GO" id="GO:0060003">
    <property type="term" value="P:copper ion export"/>
    <property type="evidence" value="ECO:0007669"/>
    <property type="project" value="TreeGrafter"/>
</dbReference>
<dbReference type="PANTHER" id="PTHR30097:SF15">
    <property type="entry name" value="CATION EFFLUX SYSTEM PROTEIN CUSB"/>
    <property type="match status" value="1"/>
</dbReference>
<keyword evidence="10" id="KW-1185">Reference proteome</keyword>
<dbReference type="InterPro" id="IPR051909">
    <property type="entry name" value="MFP_Cation_Efflux"/>
</dbReference>
<name>M2SDD6_9SPHN</name>
<dbReference type="RefSeq" id="WP_008601011.1">
    <property type="nucleotide sequence ID" value="NZ_AMRV01000003.1"/>
</dbReference>
<dbReference type="InterPro" id="IPR058649">
    <property type="entry name" value="CzcB_C"/>
</dbReference>
<dbReference type="InterPro" id="IPR042230">
    <property type="entry name" value="CusF_sf"/>
</dbReference>
<feature type="domain" description="Heavy metal binding" evidence="4">
    <location>
        <begin position="56"/>
        <end position="83"/>
    </location>
</feature>
<keyword evidence="2" id="KW-0813">Transport</keyword>
<dbReference type="Pfam" id="PF25975">
    <property type="entry name" value="CzcB_C"/>
    <property type="match status" value="1"/>
</dbReference>
<feature type="domain" description="CzcB-like C-terminal circularly permuted SH3-like" evidence="8">
    <location>
        <begin position="338"/>
        <end position="397"/>
    </location>
</feature>
<feature type="domain" description="CusB-like three alpha-helical bundle" evidence="5">
    <location>
        <begin position="167"/>
        <end position="219"/>
    </location>
</feature>
<comment type="caution">
    <text evidence="9">The sequence shown here is derived from an EMBL/GenBank/DDBJ whole genome shotgun (WGS) entry which is preliminary data.</text>
</comment>
<keyword evidence="3" id="KW-0732">Signal</keyword>
<dbReference type="Proteomes" id="UP000011717">
    <property type="component" value="Unassembled WGS sequence"/>
</dbReference>